<protein>
    <recommendedName>
        <fullName evidence="2">DUF4062 domain-containing protein</fullName>
    </recommendedName>
</protein>
<gene>
    <name evidence="1" type="ORF">LCGC14_0475150</name>
</gene>
<dbReference type="AlphaFoldDB" id="A0A0F9STS3"/>
<accession>A0A0F9STS3</accession>
<dbReference type="EMBL" id="LAZR01000511">
    <property type="protein sequence ID" value="KKN66037.1"/>
    <property type="molecule type" value="Genomic_DNA"/>
</dbReference>
<proteinExistence type="predicted"/>
<organism evidence="1">
    <name type="scientific">marine sediment metagenome</name>
    <dbReference type="NCBI Taxonomy" id="412755"/>
    <lineage>
        <taxon>unclassified sequences</taxon>
        <taxon>metagenomes</taxon>
        <taxon>ecological metagenomes</taxon>
    </lineage>
</organism>
<name>A0A0F9STS3_9ZZZZ</name>
<comment type="caution">
    <text evidence="1">The sequence shown here is derived from an EMBL/GenBank/DDBJ whole genome shotgun (WGS) entry which is preliminary data.</text>
</comment>
<evidence type="ECO:0000313" key="1">
    <source>
        <dbReference type="EMBL" id="KKN66037.1"/>
    </source>
</evidence>
<sequence length="150" mass="17108">MQSNIRISAYFSHPIRGPKGKDATIKDMQLNNDIAILVSGMVKQALPVLDLYVPAVHDEYIIEAYFNKTHTEHDILEIDKIILARRDIMIIFAYKGVVSNGMQIETAHAKELGIPIFRFQSITGINALVENILNWYYIRQTSRNQDTCIS</sequence>
<reference evidence="1" key="1">
    <citation type="journal article" date="2015" name="Nature">
        <title>Complex archaea that bridge the gap between prokaryotes and eukaryotes.</title>
        <authorList>
            <person name="Spang A."/>
            <person name="Saw J.H."/>
            <person name="Jorgensen S.L."/>
            <person name="Zaremba-Niedzwiedzka K."/>
            <person name="Martijn J."/>
            <person name="Lind A.E."/>
            <person name="van Eijk R."/>
            <person name="Schleper C."/>
            <person name="Guy L."/>
            <person name="Ettema T.J."/>
        </authorList>
    </citation>
    <scope>NUCLEOTIDE SEQUENCE</scope>
</reference>
<dbReference type="Gene3D" id="3.40.50.450">
    <property type="match status" value="1"/>
</dbReference>
<evidence type="ECO:0008006" key="2">
    <source>
        <dbReference type="Google" id="ProtNLM"/>
    </source>
</evidence>